<dbReference type="EMBL" id="JANVFO010000013">
    <property type="protein sequence ID" value="KAJ3734615.1"/>
    <property type="molecule type" value="Genomic_DNA"/>
</dbReference>
<sequence>MRISTTFLIFGLASVVAAAPHPTFPAAQAIVTRDIDHNLSMLGRDVPLYHARRKGPKPPVDNTESESKENQKVLISCTPIGSQGVALTEDEQTTVVSLIKAKIKHILPDLKPDFSHQPQRFDQLMREIAPGSKPDQFVTFTYHDQKTCKGSCTGRLNFRTRKCKIFDAKNKLVLVTPNTKSSTKKQNPSPKYPSPPSDLYGVGARPH</sequence>
<keyword evidence="2" id="KW-0732">Signal</keyword>
<comment type="caution">
    <text evidence="3">The sequence shown here is derived from an EMBL/GenBank/DDBJ whole genome shotgun (WGS) entry which is preliminary data.</text>
</comment>
<reference evidence="3" key="2">
    <citation type="journal article" date="2023" name="Proc. Natl. Acad. Sci. U.S.A.">
        <title>A global phylogenomic analysis of the shiitake genus Lentinula.</title>
        <authorList>
            <person name="Sierra-Patev S."/>
            <person name="Min B."/>
            <person name="Naranjo-Ortiz M."/>
            <person name="Looney B."/>
            <person name="Konkel Z."/>
            <person name="Slot J.C."/>
            <person name="Sakamoto Y."/>
            <person name="Steenwyk J.L."/>
            <person name="Rokas A."/>
            <person name="Carro J."/>
            <person name="Camarero S."/>
            <person name="Ferreira P."/>
            <person name="Molpeceres G."/>
            <person name="Ruiz-Duenas F.J."/>
            <person name="Serrano A."/>
            <person name="Henrissat B."/>
            <person name="Drula E."/>
            <person name="Hughes K.W."/>
            <person name="Mata J.L."/>
            <person name="Ishikawa N.K."/>
            <person name="Vargas-Isla R."/>
            <person name="Ushijima S."/>
            <person name="Smith C.A."/>
            <person name="Donoghue J."/>
            <person name="Ahrendt S."/>
            <person name="Andreopoulos W."/>
            <person name="He G."/>
            <person name="LaButti K."/>
            <person name="Lipzen A."/>
            <person name="Ng V."/>
            <person name="Riley R."/>
            <person name="Sandor L."/>
            <person name="Barry K."/>
            <person name="Martinez A.T."/>
            <person name="Xiao Y."/>
            <person name="Gibbons J.G."/>
            <person name="Terashima K."/>
            <person name="Grigoriev I.V."/>
            <person name="Hibbett D."/>
        </authorList>
    </citation>
    <scope>NUCLEOTIDE SEQUENCE</scope>
    <source>
        <strain evidence="3">ET3784</strain>
    </source>
</reference>
<feature type="compositionally biased region" description="Polar residues" evidence="1">
    <location>
        <begin position="176"/>
        <end position="189"/>
    </location>
</feature>
<organism evidence="3 4">
    <name type="scientific">Lentinula guzmanii</name>
    <dbReference type="NCBI Taxonomy" id="2804957"/>
    <lineage>
        <taxon>Eukaryota</taxon>
        <taxon>Fungi</taxon>
        <taxon>Dikarya</taxon>
        <taxon>Basidiomycota</taxon>
        <taxon>Agaricomycotina</taxon>
        <taxon>Agaricomycetes</taxon>
        <taxon>Agaricomycetidae</taxon>
        <taxon>Agaricales</taxon>
        <taxon>Marasmiineae</taxon>
        <taxon>Omphalotaceae</taxon>
        <taxon>Lentinula</taxon>
    </lineage>
</organism>
<protein>
    <submittedName>
        <fullName evidence="3">Uncharacterized protein</fullName>
    </submittedName>
</protein>
<accession>A0AA38JQH8</accession>
<feature type="region of interest" description="Disordered" evidence="1">
    <location>
        <begin position="50"/>
        <end position="70"/>
    </location>
</feature>
<dbReference type="Proteomes" id="UP001176059">
    <property type="component" value="Unassembled WGS sequence"/>
</dbReference>
<evidence type="ECO:0000256" key="1">
    <source>
        <dbReference type="SAM" id="MobiDB-lite"/>
    </source>
</evidence>
<feature type="signal peptide" evidence="2">
    <location>
        <begin position="1"/>
        <end position="18"/>
    </location>
</feature>
<evidence type="ECO:0000313" key="4">
    <source>
        <dbReference type="Proteomes" id="UP001176059"/>
    </source>
</evidence>
<dbReference type="AlphaFoldDB" id="A0AA38JQH8"/>
<evidence type="ECO:0000256" key="2">
    <source>
        <dbReference type="SAM" id="SignalP"/>
    </source>
</evidence>
<reference evidence="3" key="1">
    <citation type="submission" date="2022-08" db="EMBL/GenBank/DDBJ databases">
        <authorList>
            <consortium name="DOE Joint Genome Institute"/>
            <person name="Min B."/>
            <person name="Sierra-Patev S."/>
            <person name="Naranjo-Ortiz M."/>
            <person name="Looney B."/>
            <person name="Konkel Z."/>
            <person name="Slot J.C."/>
            <person name="Sakamoto Y."/>
            <person name="Steenwyk J.L."/>
            <person name="Rokas A."/>
            <person name="Carro J."/>
            <person name="Camarero S."/>
            <person name="Ferreira P."/>
            <person name="Molpeceres G."/>
            <person name="Ruiz-duenas F.J."/>
            <person name="Serrano A."/>
            <person name="Henrissat B."/>
            <person name="Drula E."/>
            <person name="Hughes K.W."/>
            <person name="Mata J.L."/>
            <person name="Ishikawa N.K."/>
            <person name="Vargas-Isla R."/>
            <person name="Ushijima S."/>
            <person name="Smith C.A."/>
            <person name="Ahrendt S."/>
            <person name="Andreopoulos W."/>
            <person name="He G."/>
            <person name="LaButti K."/>
            <person name="Lipzen A."/>
            <person name="Ng V."/>
            <person name="Riley R."/>
            <person name="Sandor L."/>
            <person name="Barry K."/>
            <person name="Martinez A.T."/>
            <person name="Xiao Y."/>
            <person name="Gibbons J.G."/>
            <person name="Terashima K."/>
            <person name="Hibbett D.S."/>
            <person name="Grigoriev I.V."/>
        </authorList>
    </citation>
    <scope>NUCLEOTIDE SEQUENCE</scope>
    <source>
        <strain evidence="3">ET3784</strain>
    </source>
</reference>
<proteinExistence type="predicted"/>
<keyword evidence="4" id="KW-1185">Reference proteome</keyword>
<evidence type="ECO:0000313" key="3">
    <source>
        <dbReference type="EMBL" id="KAJ3734615.1"/>
    </source>
</evidence>
<feature type="region of interest" description="Disordered" evidence="1">
    <location>
        <begin position="176"/>
        <end position="207"/>
    </location>
</feature>
<feature type="chain" id="PRO_5041381752" evidence="2">
    <location>
        <begin position="19"/>
        <end position="207"/>
    </location>
</feature>
<gene>
    <name evidence="3" type="ORF">DFJ43DRAFT_1063590</name>
</gene>
<name>A0AA38JQH8_9AGAR</name>